<comment type="caution">
    <text evidence="2">The sequence shown here is derived from an EMBL/GenBank/DDBJ whole genome shotgun (WGS) entry which is preliminary data.</text>
</comment>
<feature type="compositionally biased region" description="Acidic residues" evidence="1">
    <location>
        <begin position="180"/>
        <end position="200"/>
    </location>
</feature>
<evidence type="ECO:0000313" key="2">
    <source>
        <dbReference type="EMBL" id="GBP70108.1"/>
    </source>
</evidence>
<dbReference type="AlphaFoldDB" id="A0A4C1Y2I6"/>
<reference evidence="2 3" key="1">
    <citation type="journal article" date="2019" name="Commun. Biol.">
        <title>The bagworm genome reveals a unique fibroin gene that provides high tensile strength.</title>
        <authorList>
            <person name="Kono N."/>
            <person name="Nakamura H."/>
            <person name="Ohtoshi R."/>
            <person name="Tomita M."/>
            <person name="Numata K."/>
            <person name="Arakawa K."/>
        </authorList>
    </citation>
    <scope>NUCLEOTIDE SEQUENCE [LARGE SCALE GENOMIC DNA]</scope>
</reference>
<dbReference type="OrthoDB" id="6257037at2759"/>
<accession>A0A4C1Y2I6</accession>
<name>A0A4C1Y2I6_EUMVA</name>
<organism evidence="2 3">
    <name type="scientific">Eumeta variegata</name>
    <name type="common">Bagworm moth</name>
    <name type="synonym">Eumeta japonica</name>
    <dbReference type="NCBI Taxonomy" id="151549"/>
    <lineage>
        <taxon>Eukaryota</taxon>
        <taxon>Metazoa</taxon>
        <taxon>Ecdysozoa</taxon>
        <taxon>Arthropoda</taxon>
        <taxon>Hexapoda</taxon>
        <taxon>Insecta</taxon>
        <taxon>Pterygota</taxon>
        <taxon>Neoptera</taxon>
        <taxon>Endopterygota</taxon>
        <taxon>Lepidoptera</taxon>
        <taxon>Glossata</taxon>
        <taxon>Ditrysia</taxon>
        <taxon>Tineoidea</taxon>
        <taxon>Psychidae</taxon>
        <taxon>Oiketicinae</taxon>
        <taxon>Eumeta</taxon>
    </lineage>
</organism>
<proteinExistence type="predicted"/>
<keyword evidence="3" id="KW-1185">Reference proteome</keyword>
<sequence length="315" mass="35587">MINYVLTSPPSCEFIIWPCIVCIAGLRDIEVSEFIVITELKESQQSSFTIALSSLFALLNYALRMTARVRRAALYLLTLIPLPLLNEAPTCLASRTGNNNEKIIDKTTNEEQSTEKEQQAPQIEPNNENTNDGIENDEAISKKNSCNHLSPKPCSENQDDFLSESSDEDLPLRVAKVENENESSDAPEDNDNDLESVEQMEDSKNLEYGDKELLGVTKTESIPSRRDSEESMSYASDSESMKYEIADWTRDEDKVVLEILKDTLTPTEMKDKTILEILEEKNVFVMLANSLEHKSAFDIRDRVLYLLDVLNKTAS</sequence>
<feature type="region of interest" description="Disordered" evidence="1">
    <location>
        <begin position="107"/>
        <end position="206"/>
    </location>
</feature>
<protein>
    <submittedName>
        <fullName evidence="2">Uncharacterized protein</fullName>
    </submittedName>
</protein>
<feature type="compositionally biased region" description="Polar residues" evidence="1">
    <location>
        <begin position="119"/>
        <end position="133"/>
    </location>
</feature>
<evidence type="ECO:0000313" key="3">
    <source>
        <dbReference type="Proteomes" id="UP000299102"/>
    </source>
</evidence>
<gene>
    <name evidence="2" type="ORF">EVAR_50930_1</name>
</gene>
<evidence type="ECO:0000256" key="1">
    <source>
        <dbReference type="SAM" id="MobiDB-lite"/>
    </source>
</evidence>
<feature type="compositionally biased region" description="Basic and acidic residues" evidence="1">
    <location>
        <begin position="107"/>
        <end position="118"/>
    </location>
</feature>
<dbReference type="Proteomes" id="UP000299102">
    <property type="component" value="Unassembled WGS sequence"/>
</dbReference>
<dbReference type="EMBL" id="BGZK01001063">
    <property type="protein sequence ID" value="GBP70108.1"/>
    <property type="molecule type" value="Genomic_DNA"/>
</dbReference>
<feature type="compositionally biased region" description="Acidic residues" evidence="1">
    <location>
        <begin position="157"/>
        <end position="169"/>
    </location>
</feature>